<evidence type="ECO:0000313" key="2">
    <source>
        <dbReference type="Proteomes" id="UP001165960"/>
    </source>
</evidence>
<gene>
    <name evidence="1" type="ORF">DSO57_1037137</name>
</gene>
<dbReference type="Proteomes" id="UP001165960">
    <property type="component" value="Unassembled WGS sequence"/>
</dbReference>
<reference evidence="1" key="1">
    <citation type="submission" date="2022-04" db="EMBL/GenBank/DDBJ databases">
        <title>Genome of the entomopathogenic fungus Entomophthora muscae.</title>
        <authorList>
            <person name="Elya C."/>
            <person name="Lovett B.R."/>
            <person name="Lee E."/>
            <person name="Macias A.M."/>
            <person name="Hajek A.E."/>
            <person name="De Bivort B.L."/>
            <person name="Kasson M.T."/>
            <person name="De Fine Licht H.H."/>
            <person name="Stajich J.E."/>
        </authorList>
    </citation>
    <scope>NUCLEOTIDE SEQUENCE</scope>
    <source>
        <strain evidence="1">Berkeley</strain>
    </source>
</reference>
<keyword evidence="2" id="KW-1185">Reference proteome</keyword>
<proteinExistence type="predicted"/>
<evidence type="ECO:0000313" key="1">
    <source>
        <dbReference type="EMBL" id="KAJ9059862.1"/>
    </source>
</evidence>
<sequence>MKQFNLLFALAQACFGEINHGVPFKVLKSTRKDYINPGFLARLLFQGKQICTASMLRPAFFVTPASCIVSTHLPLFTLVTNSWDGQVNELRKHPMFGIVDGMDIAILKSNSHAIPHNYISLAEQKETKIRLLVGWKLSTPSEISTSKSFNCPSSFFPGTPVMNPPAIVAFLTTSYNQTTLIKHHRLWIEATYQKMFLETIPAFTN</sequence>
<dbReference type="EMBL" id="QTSX02005356">
    <property type="protein sequence ID" value="KAJ9059862.1"/>
    <property type="molecule type" value="Genomic_DNA"/>
</dbReference>
<accession>A0ACC2SC50</accession>
<organism evidence="1 2">
    <name type="scientific">Entomophthora muscae</name>
    <dbReference type="NCBI Taxonomy" id="34485"/>
    <lineage>
        <taxon>Eukaryota</taxon>
        <taxon>Fungi</taxon>
        <taxon>Fungi incertae sedis</taxon>
        <taxon>Zoopagomycota</taxon>
        <taxon>Entomophthoromycotina</taxon>
        <taxon>Entomophthoromycetes</taxon>
        <taxon>Entomophthorales</taxon>
        <taxon>Entomophthoraceae</taxon>
        <taxon>Entomophthora</taxon>
    </lineage>
</organism>
<name>A0ACC2SC50_9FUNG</name>
<comment type="caution">
    <text evidence="1">The sequence shown here is derived from an EMBL/GenBank/DDBJ whole genome shotgun (WGS) entry which is preliminary data.</text>
</comment>
<protein>
    <submittedName>
        <fullName evidence="1">Uncharacterized protein</fullName>
    </submittedName>
</protein>